<protein>
    <submittedName>
        <fullName evidence="1">Uncharacterized protein</fullName>
    </submittedName>
</protein>
<proteinExistence type="predicted"/>
<reference evidence="2" key="1">
    <citation type="submission" date="2016-10" db="EMBL/GenBank/DDBJ databases">
        <authorList>
            <person name="Varghese N."/>
            <person name="Submissions S."/>
        </authorList>
    </citation>
    <scope>NUCLEOTIDE SEQUENCE [LARGE SCALE GENOMIC DNA]</scope>
    <source>
        <strain evidence="2">DSM 26348</strain>
    </source>
</reference>
<dbReference type="AlphaFoldDB" id="A0A1I3SK25"/>
<dbReference type="RefSeq" id="WP_092056705.1">
    <property type="nucleotide sequence ID" value="NZ_FOQD01000024.1"/>
</dbReference>
<organism evidence="1 2">
    <name type="scientific">Planctomicrobium piriforme</name>
    <dbReference type="NCBI Taxonomy" id="1576369"/>
    <lineage>
        <taxon>Bacteria</taxon>
        <taxon>Pseudomonadati</taxon>
        <taxon>Planctomycetota</taxon>
        <taxon>Planctomycetia</taxon>
        <taxon>Planctomycetales</taxon>
        <taxon>Planctomycetaceae</taxon>
        <taxon>Planctomicrobium</taxon>
    </lineage>
</organism>
<gene>
    <name evidence="1" type="ORF">SAMN05421753_12445</name>
</gene>
<accession>A0A1I3SK25</accession>
<keyword evidence="2" id="KW-1185">Reference proteome</keyword>
<sequence>MPDPFYGHQPSVGLHILKDAWCQKAYLGVQSRRLAEPGELSNAIAATFAAAPVRHQGYRLERSPAEAIHVSEQERRLEAALLQRWGSPGMWPTSGGWGRLVACQVPLFDQAVRAGWGYIDLLGVTAEGLPAVVELKKAPTALADGQTAATETPFRMVLEAAAYAVALRRNWEIFRPEWIARLNTIGLPDSVIAQVPLKLERVPLVAVAPASFWIDWLPVTAKGQTVTDETWESFRLLMSEFEKENLPVSFFSVSGHDLDPDGLAIQPLIGFPPCTR</sequence>
<evidence type="ECO:0000313" key="2">
    <source>
        <dbReference type="Proteomes" id="UP000199518"/>
    </source>
</evidence>
<evidence type="ECO:0000313" key="1">
    <source>
        <dbReference type="EMBL" id="SFJ58482.1"/>
    </source>
</evidence>
<name>A0A1I3SK25_9PLAN</name>
<dbReference type="OrthoDB" id="9829204at2"/>
<dbReference type="Proteomes" id="UP000199518">
    <property type="component" value="Unassembled WGS sequence"/>
</dbReference>
<dbReference type="EMBL" id="FOQD01000024">
    <property type="protein sequence ID" value="SFJ58482.1"/>
    <property type="molecule type" value="Genomic_DNA"/>
</dbReference>